<name>A0A2S0NA05_9HYPH</name>
<organism evidence="1 2">
    <name type="scientific">Phreatobacter cathodiphilus</name>
    <dbReference type="NCBI Taxonomy" id="1868589"/>
    <lineage>
        <taxon>Bacteria</taxon>
        <taxon>Pseudomonadati</taxon>
        <taxon>Pseudomonadota</taxon>
        <taxon>Alphaproteobacteria</taxon>
        <taxon>Hyphomicrobiales</taxon>
        <taxon>Phreatobacteraceae</taxon>
        <taxon>Phreatobacter</taxon>
    </lineage>
</organism>
<dbReference type="AlphaFoldDB" id="A0A2S0NA05"/>
<sequence length="395" mass="44619">MSRNRADIAIVRPCPTLLTDFTAARRLSVRPAEARDADYDAKFDAETLFFDAFIGIRGRIVLVGPPFLNLRAAMEAATIEAKPSGRPCRFELRELDRHGQIHVEAPDGTRSLVVTSALGRVEVSVQPSEVDVFAGRRVVFTQSRNNDLAWIQDWARYARDAHGADAVLLYDNASTRYDSAAVAEALAAVSGIRAVRVVEWPFKYGPQGLDARRFWDSDFCQHGAWEHARRRFLEAAASVQNADIDELVVSDDGRSVFAAAEADPFGILRYRGRWVVGTGDEVGAPAHAVRHADFDTVQRERFERRFGLIRRNVLACPAKWTLVPWRCPDRAQWRVHTVGHWPAALRTSAAFGYRHFREINDNWKYKRTRADRFDPATHEVDGPLKAHFARVDWNA</sequence>
<dbReference type="OrthoDB" id="4405067at2"/>
<dbReference type="RefSeq" id="WP_106748178.1">
    <property type="nucleotide sequence ID" value="NZ_CP027668.1"/>
</dbReference>
<dbReference type="Proteomes" id="UP000237889">
    <property type="component" value="Chromosome"/>
</dbReference>
<keyword evidence="2" id="KW-1185">Reference proteome</keyword>
<proteinExistence type="predicted"/>
<gene>
    <name evidence="1" type="ORF">C6569_07055</name>
</gene>
<evidence type="ECO:0000313" key="1">
    <source>
        <dbReference type="EMBL" id="AVO44837.1"/>
    </source>
</evidence>
<reference evidence="1 2" key="1">
    <citation type="submission" date="2018-03" db="EMBL/GenBank/DDBJ databases">
        <title>Genome sequencing of Phreatobacter sp.</title>
        <authorList>
            <person name="Kim S.-J."/>
            <person name="Heo J."/>
            <person name="Kwon S.-W."/>
        </authorList>
    </citation>
    <scope>NUCLEOTIDE SEQUENCE [LARGE SCALE GENOMIC DNA]</scope>
    <source>
        <strain evidence="1 2">S-12</strain>
    </source>
</reference>
<accession>A0A2S0NA05</accession>
<dbReference type="EMBL" id="CP027668">
    <property type="protein sequence ID" value="AVO44837.1"/>
    <property type="molecule type" value="Genomic_DNA"/>
</dbReference>
<evidence type="ECO:0000313" key="2">
    <source>
        <dbReference type="Proteomes" id="UP000237889"/>
    </source>
</evidence>
<dbReference type="KEGG" id="phr:C6569_07055"/>
<protein>
    <submittedName>
        <fullName evidence="1">Uncharacterized protein</fullName>
    </submittedName>
</protein>